<dbReference type="AlphaFoldDB" id="A0A1M4ZVP3"/>
<accession>A0A1M4ZVP3</accession>
<evidence type="ECO:0000313" key="1">
    <source>
        <dbReference type="EMBL" id="SHF22123.1"/>
    </source>
</evidence>
<keyword evidence="2" id="KW-1185">Reference proteome</keyword>
<organism evidence="1 2">
    <name type="scientific">Desulfofundulus australicus DSM 11792</name>
    <dbReference type="NCBI Taxonomy" id="1121425"/>
    <lineage>
        <taxon>Bacteria</taxon>
        <taxon>Bacillati</taxon>
        <taxon>Bacillota</taxon>
        <taxon>Clostridia</taxon>
        <taxon>Eubacteriales</taxon>
        <taxon>Peptococcaceae</taxon>
        <taxon>Desulfofundulus</taxon>
    </lineage>
</organism>
<dbReference type="Proteomes" id="UP000184196">
    <property type="component" value="Unassembled WGS sequence"/>
</dbReference>
<gene>
    <name evidence="1" type="ORF">SAMN02745218_01726</name>
</gene>
<reference evidence="2" key="1">
    <citation type="submission" date="2016-11" db="EMBL/GenBank/DDBJ databases">
        <authorList>
            <person name="Varghese N."/>
            <person name="Submissions S."/>
        </authorList>
    </citation>
    <scope>NUCLEOTIDE SEQUENCE [LARGE SCALE GENOMIC DNA]</scope>
    <source>
        <strain evidence="2">DSM 11792</strain>
    </source>
</reference>
<protein>
    <submittedName>
        <fullName evidence="1">Uncharacterized protein</fullName>
    </submittedName>
</protein>
<sequence length="73" mass="8329">MRNSMVLLIEHSFMIMKKRGWFAPYYLLQPVLFQLAVKGDAADAQQFGQLAFTHGAFLNFFNVGGQNILFDVD</sequence>
<proteinExistence type="predicted"/>
<dbReference type="EMBL" id="FQUW01000018">
    <property type="protein sequence ID" value="SHF22123.1"/>
    <property type="molecule type" value="Genomic_DNA"/>
</dbReference>
<name>A0A1M4ZVP3_9FIRM</name>
<evidence type="ECO:0000313" key="2">
    <source>
        <dbReference type="Proteomes" id="UP000184196"/>
    </source>
</evidence>